<dbReference type="AlphaFoldDB" id="Q07X88"/>
<keyword evidence="2" id="KW-1185">Reference proteome</keyword>
<name>Q07X88_SHEFN</name>
<dbReference type="HOGENOM" id="CLU_194632_0_0_6"/>
<gene>
    <name evidence="1" type="ordered locus">Sfri_3549</name>
</gene>
<dbReference type="Proteomes" id="UP000000684">
    <property type="component" value="Chromosome"/>
</dbReference>
<evidence type="ECO:0000313" key="1">
    <source>
        <dbReference type="EMBL" id="ABI73376.1"/>
    </source>
</evidence>
<reference evidence="1 2" key="1">
    <citation type="submission" date="2006-08" db="EMBL/GenBank/DDBJ databases">
        <title>Complete sequence of Shewanella frigidimarina NCIMB 400.</title>
        <authorList>
            <consortium name="US DOE Joint Genome Institute"/>
            <person name="Copeland A."/>
            <person name="Lucas S."/>
            <person name="Lapidus A."/>
            <person name="Barry K."/>
            <person name="Detter J.C."/>
            <person name="Glavina del Rio T."/>
            <person name="Hammon N."/>
            <person name="Israni S."/>
            <person name="Dalin E."/>
            <person name="Tice H."/>
            <person name="Pitluck S."/>
            <person name="Fredrickson J.K."/>
            <person name="Kolker E."/>
            <person name="McCuel L.A."/>
            <person name="DiChristina T."/>
            <person name="Nealson K.H."/>
            <person name="Newman D."/>
            <person name="Tiedje J.M."/>
            <person name="Zhou J."/>
            <person name="Romine M.F."/>
            <person name="Culley D.E."/>
            <person name="Serres M."/>
            <person name="Chertkov O."/>
            <person name="Brettin T."/>
            <person name="Bruce D."/>
            <person name="Han C."/>
            <person name="Tapia R."/>
            <person name="Gilna P."/>
            <person name="Schmutz J."/>
            <person name="Larimer F."/>
            <person name="Land M."/>
            <person name="Hauser L."/>
            <person name="Kyrpides N."/>
            <person name="Mikhailova N."/>
            <person name="Richardson P."/>
        </authorList>
    </citation>
    <scope>NUCLEOTIDE SEQUENCE [LARGE SCALE GENOMIC DNA]</scope>
    <source>
        <strain evidence="1 2">NCIMB 400</strain>
    </source>
</reference>
<dbReference type="KEGG" id="sfr:Sfri_3549"/>
<accession>Q07X88</accession>
<organism evidence="1 2">
    <name type="scientific">Shewanella frigidimarina (strain NCIMB 400)</name>
    <dbReference type="NCBI Taxonomy" id="318167"/>
    <lineage>
        <taxon>Bacteria</taxon>
        <taxon>Pseudomonadati</taxon>
        <taxon>Pseudomonadota</taxon>
        <taxon>Gammaproteobacteria</taxon>
        <taxon>Alteromonadales</taxon>
        <taxon>Shewanellaceae</taxon>
        <taxon>Shewanella</taxon>
    </lineage>
</organism>
<proteinExistence type="predicted"/>
<protein>
    <submittedName>
        <fullName evidence="1">Uncharacterized protein</fullName>
    </submittedName>
</protein>
<dbReference type="eggNOG" id="ENOG5032GKU">
    <property type="taxonomic scope" value="Bacteria"/>
</dbReference>
<evidence type="ECO:0000313" key="2">
    <source>
        <dbReference type="Proteomes" id="UP000000684"/>
    </source>
</evidence>
<dbReference type="EMBL" id="CP000447">
    <property type="protein sequence ID" value="ABI73376.1"/>
    <property type="molecule type" value="Genomic_DNA"/>
</dbReference>
<sequence length="82" mass="9498">MTSVHLLKWSSKISMKVKVFTKVLKPKLSFWMQPIEQADCGLQDEINLWLSRHTSIEITEIKQTQSGGSFMPATLNITIWYQ</sequence>